<feature type="transmembrane region" description="Helical" evidence="8">
    <location>
        <begin position="190"/>
        <end position="209"/>
    </location>
</feature>
<dbReference type="InterPro" id="IPR017588">
    <property type="entry name" value="UacT-like"/>
</dbReference>
<keyword evidence="4" id="KW-1003">Cell membrane</keyword>
<dbReference type="OrthoDB" id="9805749at2"/>
<feature type="transmembrane region" description="Helical" evidence="8">
    <location>
        <begin position="344"/>
        <end position="361"/>
    </location>
</feature>
<dbReference type="NCBIfam" id="TIGR00801">
    <property type="entry name" value="ncs2"/>
    <property type="match status" value="1"/>
</dbReference>
<dbReference type="NCBIfam" id="NF037981">
    <property type="entry name" value="NCS2_1"/>
    <property type="match status" value="1"/>
</dbReference>
<evidence type="ECO:0000256" key="1">
    <source>
        <dbReference type="ARBA" id="ARBA00004651"/>
    </source>
</evidence>
<evidence type="ECO:0000256" key="6">
    <source>
        <dbReference type="ARBA" id="ARBA00022989"/>
    </source>
</evidence>
<evidence type="ECO:0000256" key="4">
    <source>
        <dbReference type="ARBA" id="ARBA00022475"/>
    </source>
</evidence>
<evidence type="ECO:0000256" key="8">
    <source>
        <dbReference type="SAM" id="Phobius"/>
    </source>
</evidence>
<evidence type="ECO:0000256" key="5">
    <source>
        <dbReference type="ARBA" id="ARBA00022692"/>
    </source>
</evidence>
<comment type="subcellular location">
    <subcellularLocation>
        <location evidence="1">Cell membrane</location>
        <topology evidence="1">Multi-pass membrane protein</topology>
    </subcellularLocation>
</comment>
<dbReference type="EMBL" id="PYMC01000002">
    <property type="protein sequence ID" value="PSW06793.1"/>
    <property type="molecule type" value="Genomic_DNA"/>
</dbReference>
<dbReference type="Proteomes" id="UP000240904">
    <property type="component" value="Unassembled WGS sequence"/>
</dbReference>
<reference evidence="9 10" key="1">
    <citation type="submission" date="2018-03" db="EMBL/GenBank/DDBJ databases">
        <title>Whole genome sequencing of Histamine producing bacteria.</title>
        <authorList>
            <person name="Butler K."/>
        </authorList>
    </citation>
    <scope>NUCLEOTIDE SEQUENCE [LARGE SCALE GENOMIC DNA]</scope>
    <source>
        <strain evidence="9 10">DSM 16190</strain>
    </source>
</reference>
<feature type="transmembrane region" description="Helical" evidence="8">
    <location>
        <begin position="128"/>
        <end position="149"/>
    </location>
</feature>
<accession>A0A2T3N347</accession>
<dbReference type="GO" id="GO:0042907">
    <property type="term" value="F:xanthine transmembrane transporter activity"/>
    <property type="evidence" value="ECO:0007669"/>
    <property type="project" value="TreeGrafter"/>
</dbReference>
<keyword evidence="10" id="KW-1185">Reference proteome</keyword>
<comment type="caution">
    <text evidence="9">The sequence shown here is derived from an EMBL/GenBank/DDBJ whole genome shotgun (WGS) entry which is preliminary data.</text>
</comment>
<sequence length="433" mass="44496">MKLLYPLNTRPPLGLTLLLALQHMLASIGGIVAMPLIVGTSIGLPNSDVVTLINASLLASGIATIIQCLGLGPIGIRLPVVMGSSFAFLGIAIVIGKEGGVSSIMGAALVGSLVVIAASFYMHKVRALFPTVVSGVAVTLIGLTILPVAMDWIGDAPVASPEFASLPKLFLALISLAIVVAVSAYGRNTLAAAAIVIGLAGGYLIALALEMVDWQQISEAHWFARPEPFKYGFSLSLGAIVSMSLVYLVVIAEATGDFIALGNNCHINVSGHDLKRGVLADGLGSTLAAILTAMPLASFSQNVGIVGLTGVASRYVVATTGGLLIMASLLPKFAALTVTIPKPVIGGVGLVMFGMIAYTGIRMLVKASDTKRNALVVCVGLAAGLAVTFEPRLVQHLPDEMATFFHSGIATGTITTVLLNLVLPKPPSGEDAD</sequence>
<evidence type="ECO:0000256" key="2">
    <source>
        <dbReference type="ARBA" id="ARBA00008821"/>
    </source>
</evidence>
<comment type="similarity">
    <text evidence="2">Belongs to the nucleobase:cation symporter-2 (NCS2) (TC 2.A.40) family.</text>
</comment>
<evidence type="ECO:0000256" key="7">
    <source>
        <dbReference type="ARBA" id="ARBA00023136"/>
    </source>
</evidence>
<feature type="transmembrane region" description="Helical" evidence="8">
    <location>
        <begin position="401"/>
        <end position="423"/>
    </location>
</feature>
<dbReference type="InterPro" id="IPR006043">
    <property type="entry name" value="NCS2"/>
</dbReference>
<feature type="transmembrane region" description="Helical" evidence="8">
    <location>
        <begin position="169"/>
        <end position="185"/>
    </location>
</feature>
<evidence type="ECO:0000256" key="3">
    <source>
        <dbReference type="ARBA" id="ARBA00022448"/>
    </source>
</evidence>
<feature type="transmembrane region" description="Helical" evidence="8">
    <location>
        <begin position="49"/>
        <end position="69"/>
    </location>
</feature>
<dbReference type="Pfam" id="PF00860">
    <property type="entry name" value="Xan_ur_permease"/>
    <property type="match status" value="1"/>
</dbReference>
<name>A0A2T3N347_9GAMM</name>
<feature type="transmembrane region" description="Helical" evidence="8">
    <location>
        <begin position="373"/>
        <end position="389"/>
    </location>
</feature>
<dbReference type="InterPro" id="IPR006042">
    <property type="entry name" value="Xan_ur_permease"/>
</dbReference>
<dbReference type="GO" id="GO:0005886">
    <property type="term" value="C:plasma membrane"/>
    <property type="evidence" value="ECO:0007669"/>
    <property type="project" value="UniProtKB-SubCell"/>
</dbReference>
<protein>
    <submittedName>
        <fullName evidence="9">Xanthine permease</fullName>
    </submittedName>
</protein>
<dbReference type="RefSeq" id="WP_107282156.1">
    <property type="nucleotide sequence ID" value="NZ_PYMC01000002.1"/>
</dbReference>
<feature type="transmembrane region" description="Helical" evidence="8">
    <location>
        <begin position="229"/>
        <end position="250"/>
    </location>
</feature>
<dbReference type="PANTHER" id="PTHR42810">
    <property type="entry name" value="PURINE PERMEASE C1399.01C-RELATED"/>
    <property type="match status" value="1"/>
</dbReference>
<feature type="transmembrane region" description="Helical" evidence="8">
    <location>
        <begin position="76"/>
        <end position="95"/>
    </location>
</feature>
<dbReference type="AlphaFoldDB" id="A0A2T3N347"/>
<feature type="transmembrane region" description="Helical" evidence="8">
    <location>
        <begin position="315"/>
        <end position="338"/>
    </location>
</feature>
<evidence type="ECO:0000313" key="10">
    <source>
        <dbReference type="Proteomes" id="UP000240904"/>
    </source>
</evidence>
<proteinExistence type="inferred from homology"/>
<keyword evidence="6 8" id="KW-1133">Transmembrane helix</keyword>
<dbReference type="PROSITE" id="PS01116">
    <property type="entry name" value="XANTH_URACIL_PERMASE"/>
    <property type="match status" value="1"/>
</dbReference>
<keyword evidence="5 8" id="KW-0812">Transmembrane</keyword>
<keyword evidence="7 8" id="KW-0472">Membrane</keyword>
<dbReference type="PANTHER" id="PTHR42810:SF4">
    <property type="entry name" value="URIC ACID TRANSPORTER UACT"/>
    <property type="match status" value="1"/>
</dbReference>
<feature type="transmembrane region" description="Helical" evidence="8">
    <location>
        <begin position="101"/>
        <end position="121"/>
    </location>
</feature>
<organism evidence="9 10">
    <name type="scientific">Photobacterium lipolyticum</name>
    <dbReference type="NCBI Taxonomy" id="266810"/>
    <lineage>
        <taxon>Bacteria</taxon>
        <taxon>Pseudomonadati</taxon>
        <taxon>Pseudomonadota</taxon>
        <taxon>Gammaproteobacteria</taxon>
        <taxon>Vibrionales</taxon>
        <taxon>Vibrionaceae</taxon>
        <taxon>Photobacterium</taxon>
    </lineage>
</organism>
<evidence type="ECO:0000313" key="9">
    <source>
        <dbReference type="EMBL" id="PSW06793.1"/>
    </source>
</evidence>
<keyword evidence="3" id="KW-0813">Transport</keyword>
<dbReference type="NCBIfam" id="TIGR03173">
    <property type="entry name" value="pbuX"/>
    <property type="match status" value="1"/>
</dbReference>
<gene>
    <name evidence="9" type="ORF">C9I89_04525</name>
</gene>